<feature type="transmembrane region" description="Helical" evidence="6">
    <location>
        <begin position="376"/>
        <end position="396"/>
    </location>
</feature>
<dbReference type="NCBIfam" id="NF037979">
    <property type="entry name" value="Na_transp"/>
    <property type="match status" value="1"/>
</dbReference>
<feature type="transmembrane region" description="Helical" evidence="6">
    <location>
        <begin position="458"/>
        <end position="477"/>
    </location>
</feature>
<organism evidence="7 8">
    <name type="scientific">Cytobacillus mangrovibacter</name>
    <dbReference type="NCBI Taxonomy" id="3299024"/>
    <lineage>
        <taxon>Bacteria</taxon>
        <taxon>Bacillati</taxon>
        <taxon>Bacillota</taxon>
        <taxon>Bacilli</taxon>
        <taxon>Bacillales</taxon>
        <taxon>Bacillaceae</taxon>
        <taxon>Cytobacillus</taxon>
    </lineage>
</organism>
<evidence type="ECO:0000313" key="7">
    <source>
        <dbReference type="EMBL" id="MFE8697866.1"/>
    </source>
</evidence>
<feature type="transmembrane region" description="Helical" evidence="6">
    <location>
        <begin position="348"/>
        <end position="370"/>
    </location>
</feature>
<keyword evidence="5 6" id="KW-0472">Membrane</keyword>
<sequence length="509" mass="56699">MKHNQNQVIWSSRIGFILAAMGMAVGTGNIWRFPRMVAEHGGGSFLIGWAVFLFLWSLPLIMVEIYIGRRTRMGTIGSFRQFIGEKFAWFGPFITIVLLGITFYYSVVVGWTFKYFFLAMKGTFSNNVDSTALWEGFVGNPTEPVLFHLLAIGVSGAVVYIGVNKGIERMSKIFLPLLFLLLIFTAIRSITLPGALEGLSYMFTPQWEYLGKATTWLEALSQSAWSVGAGWGLYATYAIYTRKRDDIAQNSLTAGLGNNSVELLAGMTIIPAIFALAPSPEYISQATSSGNVGLTFIYMVELINVMPQTYIFGVAFFGALAFAAFTSLVAMVELVTRNISDHGIKRNKAILISTVLIFIGGVPSALNMSVFNNQDWVWGVGLLLSCFLYAFAAIKYGVTKMKDEINDVSFIKVNNWWAYSINYCIPVLFAVVTIWWLYQATTWYPDSWWKPFEESNVGTVVLQIGIACILAPLLLRFKKRLRSSVKEEGLDASEYTTAPDVNNDIKEGM</sequence>
<keyword evidence="4 6" id="KW-1133">Transmembrane helix</keyword>
<evidence type="ECO:0000256" key="1">
    <source>
        <dbReference type="ARBA" id="ARBA00004141"/>
    </source>
</evidence>
<dbReference type="PROSITE" id="PS50267">
    <property type="entry name" value="NA_NEUROTRAN_SYMP_3"/>
    <property type="match status" value="1"/>
</dbReference>
<feature type="transmembrane region" description="Helical" evidence="6">
    <location>
        <begin position="145"/>
        <end position="163"/>
    </location>
</feature>
<gene>
    <name evidence="7" type="ORF">ACFYKT_16115</name>
</gene>
<name>A0ABW6K128_9BACI</name>
<dbReference type="CDD" id="cd10336">
    <property type="entry name" value="SLC6sbd_Tyt1-Like"/>
    <property type="match status" value="1"/>
</dbReference>
<dbReference type="PANTHER" id="PTHR42948:SF1">
    <property type="entry name" value="TRANSPORTER"/>
    <property type="match status" value="1"/>
</dbReference>
<reference evidence="7 8" key="1">
    <citation type="submission" date="2024-08" db="EMBL/GenBank/DDBJ databases">
        <title>Two novel Cytobacillus novel species.</title>
        <authorList>
            <person name="Liu G."/>
        </authorList>
    </citation>
    <scope>NUCLEOTIDE SEQUENCE [LARGE SCALE GENOMIC DNA]</scope>
    <source>
        <strain evidence="7 8">FJAT-53684</strain>
    </source>
</reference>
<comment type="caution">
    <text evidence="7">The sequence shown here is derived from an EMBL/GenBank/DDBJ whole genome shotgun (WGS) entry which is preliminary data.</text>
</comment>
<feature type="transmembrane region" description="Helical" evidence="6">
    <location>
        <begin position="12"/>
        <end position="33"/>
    </location>
</feature>
<evidence type="ECO:0000256" key="2">
    <source>
        <dbReference type="ARBA" id="ARBA00022448"/>
    </source>
</evidence>
<feature type="transmembrane region" description="Helical" evidence="6">
    <location>
        <begin position="216"/>
        <end position="240"/>
    </location>
</feature>
<feature type="transmembrane region" description="Helical" evidence="6">
    <location>
        <begin position="261"/>
        <end position="279"/>
    </location>
</feature>
<feature type="transmembrane region" description="Helical" evidence="6">
    <location>
        <begin position="416"/>
        <end position="438"/>
    </location>
</feature>
<dbReference type="SUPFAM" id="SSF161070">
    <property type="entry name" value="SNF-like"/>
    <property type="match status" value="1"/>
</dbReference>
<proteinExistence type="predicted"/>
<comment type="subcellular location">
    <subcellularLocation>
        <location evidence="1">Membrane</location>
        <topology evidence="1">Multi-pass membrane protein</topology>
    </subcellularLocation>
</comment>
<protein>
    <submittedName>
        <fullName evidence="7">Sodium-dependent transporter</fullName>
    </submittedName>
</protein>
<evidence type="ECO:0000256" key="3">
    <source>
        <dbReference type="ARBA" id="ARBA00022692"/>
    </source>
</evidence>
<keyword evidence="2" id="KW-0813">Transport</keyword>
<evidence type="ECO:0000256" key="4">
    <source>
        <dbReference type="ARBA" id="ARBA00022989"/>
    </source>
</evidence>
<feature type="transmembrane region" description="Helical" evidence="6">
    <location>
        <begin position="175"/>
        <end position="196"/>
    </location>
</feature>
<dbReference type="RefSeq" id="WP_389221714.1">
    <property type="nucleotide sequence ID" value="NZ_JBIACJ010000009.1"/>
</dbReference>
<feature type="transmembrane region" description="Helical" evidence="6">
    <location>
        <begin position="310"/>
        <end position="336"/>
    </location>
</feature>
<evidence type="ECO:0000313" key="8">
    <source>
        <dbReference type="Proteomes" id="UP001601058"/>
    </source>
</evidence>
<evidence type="ECO:0000256" key="5">
    <source>
        <dbReference type="ARBA" id="ARBA00023136"/>
    </source>
</evidence>
<keyword evidence="3 6" id="KW-0812">Transmembrane</keyword>
<dbReference type="EMBL" id="JBIACJ010000009">
    <property type="protein sequence ID" value="MFE8697866.1"/>
    <property type="molecule type" value="Genomic_DNA"/>
</dbReference>
<dbReference type="PANTHER" id="PTHR42948">
    <property type="entry name" value="TRANSPORTER"/>
    <property type="match status" value="1"/>
</dbReference>
<feature type="transmembrane region" description="Helical" evidence="6">
    <location>
        <begin position="45"/>
        <end position="67"/>
    </location>
</feature>
<keyword evidence="8" id="KW-1185">Reference proteome</keyword>
<dbReference type="Pfam" id="PF00209">
    <property type="entry name" value="SNF"/>
    <property type="match status" value="2"/>
</dbReference>
<dbReference type="InterPro" id="IPR000175">
    <property type="entry name" value="Na/ntran_symport"/>
</dbReference>
<dbReference type="PRINTS" id="PR00176">
    <property type="entry name" value="NANEUSMPORT"/>
</dbReference>
<feature type="transmembrane region" description="Helical" evidence="6">
    <location>
        <begin position="87"/>
        <end position="113"/>
    </location>
</feature>
<evidence type="ECO:0000256" key="6">
    <source>
        <dbReference type="SAM" id="Phobius"/>
    </source>
</evidence>
<dbReference type="InterPro" id="IPR047218">
    <property type="entry name" value="YocR/YhdH-like"/>
</dbReference>
<dbReference type="InterPro" id="IPR037272">
    <property type="entry name" value="SNS_sf"/>
</dbReference>
<accession>A0ABW6K128</accession>
<dbReference type="Proteomes" id="UP001601058">
    <property type="component" value="Unassembled WGS sequence"/>
</dbReference>